<keyword evidence="2" id="KW-1185">Reference proteome</keyword>
<accession>A0A1H3KHW0</accession>
<evidence type="ECO:0000313" key="1">
    <source>
        <dbReference type="EMBL" id="SDY51365.1"/>
    </source>
</evidence>
<evidence type="ECO:0000313" key="2">
    <source>
        <dbReference type="Proteomes" id="UP000198891"/>
    </source>
</evidence>
<dbReference type="RefSeq" id="WP_092548414.1">
    <property type="nucleotide sequence ID" value="NZ_FNPZ01000001.1"/>
</dbReference>
<sequence>MRRARRATIRPALWSPDGVEPLPGTTYLEHLAPHDGDAPLLAAAAVLEACRNPLGTTSVHTVAERLTALQGPHDVDRMLEAIRLDVRVSRLRLAELGRWLCRFGVRDWQVKGGLALLGISGTPGDAGLVARLGLLDDVTLYAAVALRNLLPPAEAESALFDLAKKVEGSGRIHCVNRLKNSRRPDVADWLLQGGHDSAV</sequence>
<proteinExistence type="predicted"/>
<name>A0A1H3KHW0_9MICO</name>
<dbReference type="EMBL" id="FNPZ01000001">
    <property type="protein sequence ID" value="SDY51365.1"/>
    <property type="molecule type" value="Genomic_DNA"/>
</dbReference>
<gene>
    <name evidence="1" type="ORF">SAMN05216554_0555</name>
</gene>
<dbReference type="Proteomes" id="UP000198891">
    <property type="component" value="Unassembled WGS sequence"/>
</dbReference>
<dbReference type="AlphaFoldDB" id="A0A1H3KHW0"/>
<reference evidence="1 2" key="1">
    <citation type="submission" date="2016-10" db="EMBL/GenBank/DDBJ databases">
        <authorList>
            <person name="de Groot N.N."/>
        </authorList>
    </citation>
    <scope>NUCLEOTIDE SEQUENCE [LARGE SCALE GENOMIC DNA]</scope>
    <source>
        <strain evidence="1 2">CGMCC 4.3491</strain>
    </source>
</reference>
<dbReference type="OrthoDB" id="8402552at2"/>
<dbReference type="STRING" id="381665.SAMN05216554_0555"/>
<organism evidence="1 2">
    <name type="scientific">Herbiconiux ginsengi</name>
    <dbReference type="NCBI Taxonomy" id="381665"/>
    <lineage>
        <taxon>Bacteria</taxon>
        <taxon>Bacillati</taxon>
        <taxon>Actinomycetota</taxon>
        <taxon>Actinomycetes</taxon>
        <taxon>Micrococcales</taxon>
        <taxon>Microbacteriaceae</taxon>
        <taxon>Herbiconiux</taxon>
    </lineage>
</organism>
<protein>
    <submittedName>
        <fullName evidence="1">Uncharacterized protein</fullName>
    </submittedName>
</protein>